<keyword evidence="3" id="KW-1185">Reference proteome</keyword>
<protein>
    <submittedName>
        <fullName evidence="2">Unnamed protein product</fullName>
    </submittedName>
</protein>
<name>A0A9W7DN00_AMBMO</name>
<feature type="compositionally biased region" description="Basic and acidic residues" evidence="1">
    <location>
        <begin position="19"/>
        <end position="32"/>
    </location>
</feature>
<evidence type="ECO:0000256" key="1">
    <source>
        <dbReference type="SAM" id="MobiDB-lite"/>
    </source>
</evidence>
<dbReference type="Proteomes" id="UP001165063">
    <property type="component" value="Unassembled WGS sequence"/>
</dbReference>
<gene>
    <name evidence="2" type="ORF">Amon01_000703900</name>
</gene>
<comment type="caution">
    <text evidence="2">The sequence shown here is derived from an EMBL/GenBank/DDBJ whole genome shotgun (WGS) entry which is preliminary data.</text>
</comment>
<dbReference type="AlphaFoldDB" id="A0A9W7DN00"/>
<sequence>MRVQIQAVLIPSTEAETNGDSKTEPESTEKENSGSIDYDQLAKKLTPLINKLIALPEHSRAVLKSTNLSRLLIIILKKPELQNASFIKKLRKFIFDQLDYEVASDERMADDYKPTIVIDESSAATPATGAGTPARAESPATNGHSTTTV</sequence>
<dbReference type="EMBL" id="BSXU01004906">
    <property type="protein sequence ID" value="GMG48726.1"/>
    <property type="molecule type" value="Genomic_DNA"/>
</dbReference>
<organism evidence="2 3">
    <name type="scientific">Ambrosiozyma monospora</name>
    <name type="common">Yeast</name>
    <name type="synonym">Endomycopsis monosporus</name>
    <dbReference type="NCBI Taxonomy" id="43982"/>
    <lineage>
        <taxon>Eukaryota</taxon>
        <taxon>Fungi</taxon>
        <taxon>Dikarya</taxon>
        <taxon>Ascomycota</taxon>
        <taxon>Saccharomycotina</taxon>
        <taxon>Pichiomycetes</taxon>
        <taxon>Pichiales</taxon>
        <taxon>Pichiaceae</taxon>
        <taxon>Ambrosiozyma</taxon>
    </lineage>
</organism>
<feature type="region of interest" description="Disordered" evidence="1">
    <location>
        <begin position="11"/>
        <end position="35"/>
    </location>
</feature>
<feature type="region of interest" description="Disordered" evidence="1">
    <location>
        <begin position="123"/>
        <end position="149"/>
    </location>
</feature>
<accession>A0A9W7DN00</accession>
<feature type="compositionally biased region" description="Polar residues" evidence="1">
    <location>
        <begin position="139"/>
        <end position="149"/>
    </location>
</feature>
<feature type="compositionally biased region" description="Low complexity" evidence="1">
    <location>
        <begin position="123"/>
        <end position="134"/>
    </location>
</feature>
<evidence type="ECO:0000313" key="2">
    <source>
        <dbReference type="EMBL" id="GMG48726.1"/>
    </source>
</evidence>
<evidence type="ECO:0000313" key="3">
    <source>
        <dbReference type="Proteomes" id="UP001165063"/>
    </source>
</evidence>
<proteinExistence type="predicted"/>
<reference evidence="2" key="1">
    <citation type="submission" date="2023-04" db="EMBL/GenBank/DDBJ databases">
        <title>Ambrosiozyma monospora NBRC 1965.</title>
        <authorList>
            <person name="Ichikawa N."/>
            <person name="Sato H."/>
            <person name="Tonouchi N."/>
        </authorList>
    </citation>
    <scope>NUCLEOTIDE SEQUENCE</scope>
    <source>
        <strain evidence="2">NBRC 1965</strain>
    </source>
</reference>